<dbReference type="EC" id="3.2.1.25" evidence="3"/>
<dbReference type="GO" id="GO:0004567">
    <property type="term" value="F:beta-mannosidase activity"/>
    <property type="evidence" value="ECO:0007669"/>
    <property type="project" value="UniProtKB-EC"/>
</dbReference>
<accession>Q1Z570</accession>
<dbReference type="Gene3D" id="2.60.120.260">
    <property type="entry name" value="Galactose-binding domain-like"/>
    <property type="match status" value="1"/>
</dbReference>
<keyword evidence="4 7" id="KW-0732">Signal</keyword>
<dbReference type="Proteomes" id="UP000003789">
    <property type="component" value="Unassembled WGS sequence"/>
</dbReference>
<comment type="catalytic activity">
    <reaction evidence="1">
        <text>Hydrolysis of terminal, non-reducing beta-D-mannose residues in beta-D-mannosides.</text>
        <dbReference type="EC" id="3.2.1.25"/>
    </reaction>
</comment>
<feature type="domain" description="Beta-mannosidase-like galactose-binding" evidence="9">
    <location>
        <begin position="43"/>
        <end position="151"/>
    </location>
</feature>
<dbReference type="SUPFAM" id="SSF51445">
    <property type="entry name" value="(Trans)glycosidases"/>
    <property type="match status" value="1"/>
</dbReference>
<dbReference type="RefSeq" id="WP_006231508.1">
    <property type="nucleotide sequence ID" value="NZ_CH724135.1"/>
</dbReference>
<comment type="similarity">
    <text evidence="2">Belongs to the glycosyl hydrolase 2 family.</text>
</comment>
<dbReference type="HOGENOM" id="CLU_005015_5_0_6"/>
<dbReference type="InterPro" id="IPR013783">
    <property type="entry name" value="Ig-like_fold"/>
</dbReference>
<dbReference type="InterPro" id="IPR017853">
    <property type="entry name" value="GH"/>
</dbReference>
<dbReference type="GO" id="GO:0005975">
    <property type="term" value="P:carbohydrate metabolic process"/>
    <property type="evidence" value="ECO:0007669"/>
    <property type="project" value="InterPro"/>
</dbReference>
<feature type="signal peptide" evidence="7">
    <location>
        <begin position="1"/>
        <end position="17"/>
    </location>
</feature>
<evidence type="ECO:0000259" key="9">
    <source>
        <dbReference type="Pfam" id="PF22666"/>
    </source>
</evidence>
<evidence type="ECO:0000256" key="7">
    <source>
        <dbReference type="SAM" id="SignalP"/>
    </source>
</evidence>
<dbReference type="PROSITE" id="PS51257">
    <property type="entry name" value="PROKAR_LIPOPROTEIN"/>
    <property type="match status" value="1"/>
</dbReference>
<evidence type="ECO:0000256" key="6">
    <source>
        <dbReference type="ARBA" id="ARBA00023295"/>
    </source>
</evidence>
<evidence type="ECO:0000256" key="4">
    <source>
        <dbReference type="ARBA" id="ARBA00022729"/>
    </source>
</evidence>
<evidence type="ECO:0000256" key="3">
    <source>
        <dbReference type="ARBA" id="ARBA00012754"/>
    </source>
</evidence>
<dbReference type="Pfam" id="PF22666">
    <property type="entry name" value="Glyco_hydro_2_N2"/>
    <property type="match status" value="1"/>
</dbReference>
<dbReference type="InterPro" id="IPR006103">
    <property type="entry name" value="Glyco_hydro_2_cat"/>
</dbReference>
<organism evidence="10 11">
    <name type="scientific">Photobacterium profundum 3TCK</name>
    <dbReference type="NCBI Taxonomy" id="314280"/>
    <lineage>
        <taxon>Bacteria</taxon>
        <taxon>Pseudomonadati</taxon>
        <taxon>Pseudomonadota</taxon>
        <taxon>Gammaproteobacteria</taxon>
        <taxon>Vibrionales</taxon>
        <taxon>Vibrionaceae</taxon>
        <taxon>Photobacterium</taxon>
    </lineage>
</organism>
<dbReference type="SUPFAM" id="SSF49303">
    <property type="entry name" value="beta-Galactosidase/glucuronidase domain"/>
    <property type="match status" value="1"/>
</dbReference>
<dbReference type="SUPFAM" id="SSF49785">
    <property type="entry name" value="Galactose-binding domain-like"/>
    <property type="match status" value="1"/>
</dbReference>
<evidence type="ECO:0000313" key="10">
    <source>
        <dbReference type="EMBL" id="EAS43696.1"/>
    </source>
</evidence>
<keyword evidence="5" id="KW-0378">Hydrolase</keyword>
<dbReference type="PANTHER" id="PTHR43730">
    <property type="entry name" value="BETA-MANNOSIDASE"/>
    <property type="match status" value="1"/>
</dbReference>
<evidence type="ECO:0000256" key="5">
    <source>
        <dbReference type="ARBA" id="ARBA00022801"/>
    </source>
</evidence>
<dbReference type="Pfam" id="PF02836">
    <property type="entry name" value="Glyco_hydro_2_C"/>
    <property type="match status" value="1"/>
</dbReference>
<protein>
    <recommendedName>
        <fullName evidence="3">beta-mannosidase</fullName>
        <ecNumber evidence="3">3.2.1.25</ecNumber>
    </recommendedName>
</protein>
<sequence length="732" mass="84014">MRILWLVMALFSLSSCAINDSNYNWHVNTQTLDGTWQLEIIDEKQNNSSIENVYVPNNWHSVGIEHAGVAYYRRAFSMRSINKEARYWIDFNAVDYFTEVSLNNKLVGSHEGYFSPFKVEVTNDVVVGSNQLTVQVNSPNEEIIKDWSLNKTLIKGVLNHHDTRPGGAWSDQGQDYNSGGIWGSVELRQTGPIAIDNIKIVPIVLDVEQALTTGTVKIELDSAYQGSAIIEIELSPLASPNAIPQRYEIDQYVHKGRQNISWLLPIEKRELWWPWDWGNPTQYSLGVSVRIPKNQNDKTGGLSISKLKTSDSKLTNIGFRQIRYDQEAGAFYVNNQPYFIRGTNYIGSQWLGEMAEQDYRNDLELMQQANINSIRVHAHVAGQALYKVADEFGFIIWQDFPLQWGYSDSPEFIEQATIQAKAMTDMLYNHPSIAFWCGQNEPPWDANWMKYKYETYNPSKNVQLTESIYKQLLLANDKRVVRKASYTKEHPWLGWYSGTYKDYKNKPATPIVSEFGAQAMPDYLAMRNILEDEYSWPLTEKAIETLSYHNYQPHETLNIAKVSEGESLSHFVKNSQEYQRLVTKYATEHLRLYKGEGLAAIYQFMFVDSWPAITWSVLDNERRIKPGYFALQQAYQPVLIVASVNNDAMLPTITVTVINDTLEEYRNTSLVVKNIYDDRRWIIDDIDIKSNAQSSIITASELIGLSEYFTLTLIDQSGNEISENSYLSQDLK</sequence>
<name>Q1Z570_9GAMM</name>
<feature type="domain" description="Glycoside hydrolase family 2 catalytic" evidence="8">
    <location>
        <begin position="329"/>
        <end position="521"/>
    </location>
</feature>
<dbReference type="InterPro" id="IPR050887">
    <property type="entry name" value="Beta-mannosidase_GH2"/>
</dbReference>
<keyword evidence="6" id="KW-0326">Glycosidase</keyword>
<dbReference type="AlphaFoldDB" id="Q1Z570"/>
<dbReference type="InterPro" id="IPR008979">
    <property type="entry name" value="Galactose-bd-like_sf"/>
</dbReference>
<evidence type="ECO:0000259" key="8">
    <source>
        <dbReference type="Pfam" id="PF02836"/>
    </source>
</evidence>
<gene>
    <name evidence="10" type="ORF">P3TCK_17992</name>
</gene>
<dbReference type="InterPro" id="IPR054593">
    <property type="entry name" value="Beta-mannosidase-like_N2"/>
</dbReference>
<dbReference type="InterPro" id="IPR036156">
    <property type="entry name" value="Beta-gal/glucu_dom_sf"/>
</dbReference>
<dbReference type="OrthoDB" id="9758603at2"/>
<comment type="caution">
    <text evidence="10">The sequence shown here is derived from an EMBL/GenBank/DDBJ whole genome shotgun (WGS) entry which is preliminary data.</text>
</comment>
<dbReference type="PANTHER" id="PTHR43730:SF1">
    <property type="entry name" value="BETA-MANNOSIDASE"/>
    <property type="match status" value="1"/>
</dbReference>
<dbReference type="Gene3D" id="2.60.40.10">
    <property type="entry name" value="Immunoglobulins"/>
    <property type="match status" value="1"/>
</dbReference>
<evidence type="ECO:0000313" key="11">
    <source>
        <dbReference type="Proteomes" id="UP000003789"/>
    </source>
</evidence>
<dbReference type="GO" id="GO:0006516">
    <property type="term" value="P:glycoprotein catabolic process"/>
    <property type="evidence" value="ECO:0007669"/>
    <property type="project" value="TreeGrafter"/>
</dbReference>
<dbReference type="Gene3D" id="3.20.20.80">
    <property type="entry name" value="Glycosidases"/>
    <property type="match status" value="1"/>
</dbReference>
<evidence type="ECO:0000256" key="1">
    <source>
        <dbReference type="ARBA" id="ARBA00000829"/>
    </source>
</evidence>
<proteinExistence type="inferred from homology"/>
<feature type="chain" id="PRO_5004198146" description="beta-mannosidase" evidence="7">
    <location>
        <begin position="18"/>
        <end position="732"/>
    </location>
</feature>
<evidence type="ECO:0000256" key="2">
    <source>
        <dbReference type="ARBA" id="ARBA00007401"/>
    </source>
</evidence>
<reference evidence="10 11" key="1">
    <citation type="submission" date="2006-03" db="EMBL/GenBank/DDBJ databases">
        <authorList>
            <person name="Bartlett D.H."/>
            <person name="Valle G."/>
            <person name="Lauro F.M."/>
            <person name="Vezzi A."/>
            <person name="Simonato F."/>
            <person name="Eloe E."/>
            <person name="Vitulo N."/>
            <person name="Stratton T.K."/>
            <person name="D'angelo M."/>
            <person name="Ferriera S."/>
            <person name="Johnson J."/>
            <person name="Kravitz S."/>
            <person name="Beeson K."/>
            <person name="Sutton G."/>
            <person name="Rogers Y."/>
            <person name="Friedman R."/>
            <person name="Frazier M."/>
            <person name="Venter J.C."/>
        </authorList>
    </citation>
    <scope>NUCLEOTIDE SEQUENCE [LARGE SCALE GENOMIC DNA]</scope>
    <source>
        <strain evidence="10 11">3TCK</strain>
    </source>
</reference>
<dbReference type="EMBL" id="AAPH01000009">
    <property type="protein sequence ID" value="EAS43696.1"/>
    <property type="molecule type" value="Genomic_DNA"/>
</dbReference>